<dbReference type="GO" id="GO:0005829">
    <property type="term" value="C:cytosol"/>
    <property type="evidence" value="ECO:0007669"/>
    <property type="project" value="TreeGrafter"/>
</dbReference>
<dbReference type="SUPFAM" id="SSF52218">
    <property type="entry name" value="Flavoproteins"/>
    <property type="match status" value="1"/>
</dbReference>
<accession>A0A9X2BNX7</accession>
<dbReference type="EMBL" id="JALPRK010000006">
    <property type="protein sequence ID" value="MCK8487354.1"/>
    <property type="molecule type" value="Genomic_DNA"/>
</dbReference>
<proteinExistence type="inferred from homology"/>
<gene>
    <name evidence="4" type="ORF">M0651_09235</name>
</gene>
<dbReference type="Proteomes" id="UP001139534">
    <property type="component" value="Unassembled WGS sequence"/>
</dbReference>
<keyword evidence="5" id="KW-1185">Reference proteome</keyword>
<dbReference type="PANTHER" id="PTHR10204:SF34">
    <property type="entry name" value="NAD(P)H DEHYDROGENASE [QUINONE] 1 ISOFORM 1"/>
    <property type="match status" value="1"/>
</dbReference>
<dbReference type="InterPro" id="IPR003680">
    <property type="entry name" value="Flavodoxin_fold"/>
</dbReference>
<name>A0A9X2BNX7_9BACL</name>
<dbReference type="GO" id="GO:0003955">
    <property type="term" value="F:NAD(P)H dehydrogenase (quinone) activity"/>
    <property type="evidence" value="ECO:0007669"/>
    <property type="project" value="TreeGrafter"/>
</dbReference>
<protein>
    <submittedName>
        <fullName evidence="4">NAD(P)H-dependent oxidoreductase</fullName>
    </submittedName>
</protein>
<feature type="domain" description="Flavodoxin-like fold" evidence="3">
    <location>
        <begin position="1"/>
        <end position="172"/>
    </location>
</feature>
<dbReference type="AlphaFoldDB" id="A0A9X2BNX7"/>
<dbReference type="PANTHER" id="PTHR10204">
    <property type="entry name" value="NAD P H OXIDOREDUCTASE-RELATED"/>
    <property type="match status" value="1"/>
</dbReference>
<comment type="caution">
    <text evidence="4">The sequence shown here is derived from an EMBL/GenBank/DDBJ whole genome shotgun (WGS) entry which is preliminary data.</text>
</comment>
<evidence type="ECO:0000313" key="4">
    <source>
        <dbReference type="EMBL" id="MCK8487354.1"/>
    </source>
</evidence>
<dbReference type="InterPro" id="IPR029039">
    <property type="entry name" value="Flavoprotein-like_sf"/>
</dbReference>
<organism evidence="4 5">
    <name type="scientific">Paenibacillus mellifer</name>
    <dbReference type="NCBI Taxonomy" id="2937794"/>
    <lineage>
        <taxon>Bacteria</taxon>
        <taxon>Bacillati</taxon>
        <taxon>Bacillota</taxon>
        <taxon>Bacilli</taxon>
        <taxon>Bacillales</taxon>
        <taxon>Paenibacillaceae</taxon>
        <taxon>Paenibacillus</taxon>
    </lineage>
</organism>
<dbReference type="InterPro" id="IPR051545">
    <property type="entry name" value="NAD(P)H_dehydrogenase_qn"/>
</dbReference>
<evidence type="ECO:0000259" key="3">
    <source>
        <dbReference type="Pfam" id="PF02525"/>
    </source>
</evidence>
<evidence type="ECO:0000313" key="5">
    <source>
        <dbReference type="Proteomes" id="UP001139534"/>
    </source>
</evidence>
<sequence length="192" mass="22249">MNVLVINGHPDPEGYCTALAGAYRDAAASQASAKVREIDLSRSSFHLNLKYGYRQRTELEDELREAQELIRWADHLVFVYPTWWGTMPAVLKGFFDRVFLPGFAYRQRPDSLLWDKLLKGKTAHLIVTMDTPSWYNRWVYKRAGHRVMRNNILGYCGIKTVRITEFNMVSSSQESTRFKWLEKVKKLGSVLA</sequence>
<evidence type="ECO:0000256" key="2">
    <source>
        <dbReference type="ARBA" id="ARBA00023002"/>
    </source>
</evidence>
<comment type="similarity">
    <text evidence="1">Belongs to the NAD(P)H dehydrogenase (quinone) family.</text>
</comment>
<dbReference type="Gene3D" id="3.40.50.360">
    <property type="match status" value="1"/>
</dbReference>
<reference evidence="4" key="1">
    <citation type="submission" date="2022-04" db="EMBL/GenBank/DDBJ databases">
        <authorList>
            <person name="Seo M.-J."/>
        </authorList>
    </citation>
    <scope>NUCLEOTIDE SEQUENCE</scope>
    <source>
        <strain evidence="4">MBLB2552</strain>
    </source>
</reference>
<evidence type="ECO:0000256" key="1">
    <source>
        <dbReference type="ARBA" id="ARBA00006252"/>
    </source>
</evidence>
<dbReference type="RefSeq" id="WP_248551558.1">
    <property type="nucleotide sequence ID" value="NZ_JALPRK010000006.1"/>
</dbReference>
<dbReference type="Pfam" id="PF02525">
    <property type="entry name" value="Flavodoxin_2"/>
    <property type="match status" value="1"/>
</dbReference>
<keyword evidence="2" id="KW-0560">Oxidoreductase</keyword>